<feature type="signal peptide" evidence="2">
    <location>
        <begin position="1"/>
        <end position="21"/>
    </location>
</feature>
<evidence type="ECO:0000256" key="2">
    <source>
        <dbReference type="SAM" id="SignalP"/>
    </source>
</evidence>
<proteinExistence type="predicted"/>
<evidence type="ECO:0000256" key="1">
    <source>
        <dbReference type="SAM" id="Phobius"/>
    </source>
</evidence>
<organism evidence="3 4">
    <name type="scientific">Trypanosoma congolense (strain IL3000)</name>
    <dbReference type="NCBI Taxonomy" id="1068625"/>
    <lineage>
        <taxon>Eukaryota</taxon>
        <taxon>Discoba</taxon>
        <taxon>Euglenozoa</taxon>
        <taxon>Kinetoplastea</taxon>
        <taxon>Metakinetoplastina</taxon>
        <taxon>Trypanosomatida</taxon>
        <taxon>Trypanosomatidae</taxon>
        <taxon>Trypanosoma</taxon>
        <taxon>Nannomonas</taxon>
    </lineage>
</organism>
<sequence>MCGQRECAFLFSLCILRASEALPATLFLCMCVSHISDIYRMFVSFVVGEVHLPDGILPFCFSVFPAAASLLIASLFFLLVLLLLLLSVPAYLYQYAIVFFFLCSFFSFWMLCCFFFLPAFTFYVFVVFVVYCIFDVWRR</sequence>
<keyword evidence="1" id="KW-1133">Transmembrane helix</keyword>
<dbReference type="Proteomes" id="UP000000702">
    <property type="component" value="Unassembled WGS sequence"/>
</dbReference>
<keyword evidence="2" id="KW-0732">Signal</keyword>
<reference evidence="4" key="1">
    <citation type="submission" date="2011-07" db="EMBL/GenBank/DDBJ databases">
        <title>Divergent evolution of antigenic variation in African trypanosomes.</title>
        <authorList>
            <person name="Jackson A.P."/>
            <person name="Berry A."/>
            <person name="Allison H.C."/>
            <person name="Burton P."/>
            <person name="Anderson J."/>
            <person name="Aslett M."/>
            <person name="Brown R."/>
            <person name="Corton N."/>
            <person name="Harris D."/>
            <person name="Hauser H."/>
            <person name="Gamble J."/>
            <person name="Gilderthorp R."/>
            <person name="McQuillan J."/>
            <person name="Quail M.A."/>
            <person name="Sanders M."/>
            <person name="Van Tonder A."/>
            <person name="Ginger M.L."/>
            <person name="Donelson J.E."/>
            <person name="Field M.C."/>
            <person name="Barry J.D."/>
            <person name="Berriman M."/>
            <person name="Hertz-Fowler C."/>
        </authorList>
    </citation>
    <scope>NUCLEOTIDE SEQUENCE [LARGE SCALE GENOMIC DNA]</scope>
    <source>
        <strain evidence="4">IL3000</strain>
    </source>
</reference>
<accession>F9W957</accession>
<comment type="caution">
    <text evidence="3">The sequence shown here is derived from an EMBL/GenBank/DDBJ whole genome shotgun (WGS) entry which is preliminary data.</text>
</comment>
<evidence type="ECO:0000313" key="4">
    <source>
        <dbReference type="Proteomes" id="UP000000702"/>
    </source>
</evidence>
<protein>
    <submittedName>
        <fullName evidence="3">Uncharacterized protein</fullName>
    </submittedName>
</protein>
<gene>
    <name evidence="3" type="ORF">TCIL3000_0_44540</name>
</gene>
<dbReference type="AlphaFoldDB" id="F9W957"/>
<keyword evidence="1" id="KW-0812">Transmembrane</keyword>
<feature type="chain" id="PRO_5003389983" evidence="2">
    <location>
        <begin position="22"/>
        <end position="139"/>
    </location>
</feature>
<feature type="transmembrane region" description="Helical" evidence="1">
    <location>
        <begin position="92"/>
        <end position="109"/>
    </location>
</feature>
<keyword evidence="1" id="KW-0472">Membrane</keyword>
<name>F9W957_TRYCI</name>
<evidence type="ECO:0000313" key="3">
    <source>
        <dbReference type="EMBL" id="CCD13747.1"/>
    </source>
</evidence>
<feature type="transmembrane region" description="Helical" evidence="1">
    <location>
        <begin position="56"/>
        <end position="85"/>
    </location>
</feature>
<feature type="transmembrane region" description="Helical" evidence="1">
    <location>
        <begin position="115"/>
        <end position="134"/>
    </location>
</feature>
<keyword evidence="4" id="KW-1185">Reference proteome</keyword>
<dbReference type="EMBL" id="CAEQ01001268">
    <property type="protein sequence ID" value="CCD13747.1"/>
    <property type="molecule type" value="Genomic_DNA"/>
</dbReference>
<reference evidence="3 4" key="2">
    <citation type="journal article" date="2012" name="Proc. Natl. Acad. Sci. U.S.A.">
        <title>Antigenic diversity is generated by distinct evolutionary mechanisms in African trypanosome species.</title>
        <authorList>
            <person name="Jackson A.P."/>
            <person name="Berry A."/>
            <person name="Aslett M."/>
            <person name="Allison H.C."/>
            <person name="Burton P."/>
            <person name="Vavrova-Anderson J."/>
            <person name="Brown R."/>
            <person name="Browne H."/>
            <person name="Corton N."/>
            <person name="Hauser H."/>
            <person name="Gamble J."/>
            <person name="Gilderthorp R."/>
            <person name="Marcello L."/>
            <person name="McQuillan J."/>
            <person name="Otto T.D."/>
            <person name="Quail M.A."/>
            <person name="Sanders M.J."/>
            <person name="van Tonder A."/>
            <person name="Ginger M.L."/>
            <person name="Field M.C."/>
            <person name="Barry J.D."/>
            <person name="Hertz-Fowler C."/>
            <person name="Berriman M."/>
        </authorList>
    </citation>
    <scope>NUCLEOTIDE SEQUENCE [LARGE SCALE GENOMIC DNA]</scope>
    <source>
        <strain evidence="3 4">IL3000</strain>
    </source>
</reference>